<sequence>MTRQLKFDLTARPALGREDFYVSPANAVALSMIDAWRDWPNRKLVLKGAHGSGKTHLAHVWAEMSGARIIRAVDLPDVNVAELAQAPLCIEDAESAAGNEDAEAHMFHLHNLVLAEGHALLLTTTLEPAYWSLELPDLKSRVQGTQVISLNPPDDELLGAVLGKLFADRQISPNPDVIPYLVRHAPRSFDVARKIVATLDDMAMGTGKPMSREMARRAVAGLNDSEE</sequence>
<keyword evidence="2" id="KW-1185">Reference proteome</keyword>
<dbReference type="GeneID" id="80818784"/>
<accession>A0A975WAV3</accession>
<gene>
    <name evidence="1" type="ORF">SAMN04487940_108115</name>
</gene>
<dbReference type="AlphaFoldDB" id="A0A975WAV3"/>
<name>A0A975WAV3_9RHOB</name>
<dbReference type="Gene3D" id="1.10.8.60">
    <property type="match status" value="1"/>
</dbReference>
<dbReference type="PANTHER" id="PTHR30050">
    <property type="entry name" value="CHROMOSOMAL REPLICATION INITIATOR PROTEIN DNAA"/>
    <property type="match status" value="1"/>
</dbReference>
<dbReference type="GO" id="GO:0005886">
    <property type="term" value="C:plasma membrane"/>
    <property type="evidence" value="ECO:0007669"/>
    <property type="project" value="TreeGrafter"/>
</dbReference>
<dbReference type="GO" id="GO:0006270">
    <property type="term" value="P:DNA replication initiation"/>
    <property type="evidence" value="ECO:0007669"/>
    <property type="project" value="TreeGrafter"/>
</dbReference>
<dbReference type="InterPro" id="IPR027417">
    <property type="entry name" value="P-loop_NTPase"/>
</dbReference>
<reference evidence="1 2" key="1">
    <citation type="submission" date="2016-10" db="EMBL/GenBank/DDBJ databases">
        <authorList>
            <person name="Varghese N."/>
            <person name="Submissions S."/>
        </authorList>
    </citation>
    <scope>NUCLEOTIDE SEQUENCE [LARGE SCALE GENOMIC DNA]</scope>
    <source>
        <strain evidence="1 2">FF3</strain>
    </source>
</reference>
<proteinExistence type="predicted"/>
<protein>
    <submittedName>
        <fullName evidence="1">DnaA protein</fullName>
    </submittedName>
</protein>
<dbReference type="RefSeq" id="WP_048533645.1">
    <property type="nucleotide sequence ID" value="NZ_CATLQZ010000006.1"/>
</dbReference>
<organism evidence="1 2">
    <name type="scientific">Marinovum algicola</name>
    <dbReference type="NCBI Taxonomy" id="42444"/>
    <lineage>
        <taxon>Bacteria</taxon>
        <taxon>Pseudomonadati</taxon>
        <taxon>Pseudomonadota</taxon>
        <taxon>Alphaproteobacteria</taxon>
        <taxon>Rhodobacterales</taxon>
        <taxon>Roseobacteraceae</taxon>
        <taxon>Marinovum</taxon>
    </lineage>
</organism>
<evidence type="ECO:0000313" key="2">
    <source>
        <dbReference type="Proteomes" id="UP000182932"/>
    </source>
</evidence>
<dbReference type="GO" id="GO:0003688">
    <property type="term" value="F:DNA replication origin binding"/>
    <property type="evidence" value="ECO:0007669"/>
    <property type="project" value="TreeGrafter"/>
</dbReference>
<evidence type="ECO:0000313" key="1">
    <source>
        <dbReference type="EMBL" id="SEJ64751.1"/>
    </source>
</evidence>
<dbReference type="PANTHER" id="PTHR30050:SF5">
    <property type="entry name" value="DNAA REGULATORY INACTIVATOR HDA"/>
    <property type="match status" value="1"/>
</dbReference>
<dbReference type="Proteomes" id="UP000182932">
    <property type="component" value="Unassembled WGS sequence"/>
</dbReference>
<dbReference type="SUPFAM" id="SSF52540">
    <property type="entry name" value="P-loop containing nucleoside triphosphate hydrolases"/>
    <property type="match status" value="1"/>
</dbReference>
<dbReference type="EMBL" id="FNYY01000008">
    <property type="protein sequence ID" value="SEJ64751.1"/>
    <property type="molecule type" value="Genomic_DNA"/>
</dbReference>
<dbReference type="Gene3D" id="3.40.50.300">
    <property type="entry name" value="P-loop containing nucleotide triphosphate hydrolases"/>
    <property type="match status" value="1"/>
</dbReference>
<comment type="caution">
    <text evidence="1">The sequence shown here is derived from an EMBL/GenBank/DDBJ whole genome shotgun (WGS) entry which is preliminary data.</text>
</comment>